<dbReference type="AlphaFoldDB" id="A0A6N3EQ04"/>
<gene>
    <name evidence="1" type="ORF">PCLFYP37_02786</name>
</gene>
<organism evidence="1">
    <name type="scientific">Paraprevotella clara</name>
    <dbReference type="NCBI Taxonomy" id="454154"/>
    <lineage>
        <taxon>Bacteria</taxon>
        <taxon>Pseudomonadati</taxon>
        <taxon>Bacteroidota</taxon>
        <taxon>Bacteroidia</taxon>
        <taxon>Bacteroidales</taxon>
        <taxon>Prevotellaceae</taxon>
        <taxon>Paraprevotella</taxon>
    </lineage>
</organism>
<sequence>MDYSYTESLDVAASKDFSYEWREASESLLFPTDLHRSFWKNILHLSGYVVNFYDIACCGLKDVSGIFQLPFMAESDKKFSAERFFNLSRMIFRSAPNDFSSCIKRNETWLKDT</sequence>
<dbReference type="EMBL" id="CACRUT010000016">
    <property type="protein sequence ID" value="VYU40851.1"/>
    <property type="molecule type" value="Genomic_DNA"/>
</dbReference>
<accession>A0A6N3EQ04</accession>
<evidence type="ECO:0000313" key="1">
    <source>
        <dbReference type="EMBL" id="VYU40851.1"/>
    </source>
</evidence>
<name>A0A6N3EQ04_9BACT</name>
<reference evidence="1" key="1">
    <citation type="submission" date="2019-11" db="EMBL/GenBank/DDBJ databases">
        <authorList>
            <person name="Feng L."/>
        </authorList>
    </citation>
    <scope>NUCLEOTIDE SEQUENCE</scope>
    <source>
        <strain evidence="1">PclaraLFYP37</strain>
    </source>
</reference>
<protein>
    <submittedName>
        <fullName evidence="1">Uncharacterized protein</fullName>
    </submittedName>
</protein>
<proteinExistence type="predicted"/>